<organism evidence="3 4">
    <name type="scientific">Sphingomonas plantiphila</name>
    <dbReference type="NCBI Taxonomy" id="3163295"/>
    <lineage>
        <taxon>Bacteria</taxon>
        <taxon>Pseudomonadati</taxon>
        <taxon>Pseudomonadota</taxon>
        <taxon>Alphaproteobacteria</taxon>
        <taxon>Sphingomonadales</taxon>
        <taxon>Sphingomonadaceae</taxon>
        <taxon>Sphingomonas</taxon>
    </lineage>
</organism>
<proteinExistence type="predicted"/>
<protein>
    <submittedName>
        <fullName evidence="3">DUF2059 domain-containing protein</fullName>
    </submittedName>
</protein>
<name>A0ABW8YKV1_9SPHN</name>
<gene>
    <name evidence="3" type="ORF">ABS767_06060</name>
</gene>
<dbReference type="Pfam" id="PF09832">
    <property type="entry name" value="DUF2059"/>
    <property type="match status" value="1"/>
</dbReference>
<feature type="signal peptide" evidence="1">
    <location>
        <begin position="1"/>
        <end position="21"/>
    </location>
</feature>
<evidence type="ECO:0000259" key="2">
    <source>
        <dbReference type="Pfam" id="PF09832"/>
    </source>
</evidence>
<dbReference type="EMBL" id="JBELQC010000001">
    <property type="protein sequence ID" value="MFL9840522.1"/>
    <property type="molecule type" value="Genomic_DNA"/>
</dbReference>
<sequence>MIRSMAIASALLATSPAFAQAAPAAPAPASEIDPARLAAAERVAAALVPPGTYVRMMRDQFPAMMDAMMSQMMGMTAADLGAPDAKSGGETLGKSIAEGDPHFRERMSIMTKVMGEEFGAVFDKVEPRLRVGLSRAFARKFTTAQLNELNAFFATPTGKAFSGDYLATFMDPEVMQEMMAATPELMKAMPAIVAKVEKATAHLPPPPKQDSKK</sequence>
<dbReference type="Proteomes" id="UP001629244">
    <property type="component" value="Unassembled WGS sequence"/>
</dbReference>
<evidence type="ECO:0000256" key="1">
    <source>
        <dbReference type="SAM" id="SignalP"/>
    </source>
</evidence>
<evidence type="ECO:0000313" key="4">
    <source>
        <dbReference type="Proteomes" id="UP001629244"/>
    </source>
</evidence>
<feature type="domain" description="DUF2059" evidence="2">
    <location>
        <begin position="130"/>
        <end position="188"/>
    </location>
</feature>
<dbReference type="RefSeq" id="WP_408077457.1">
    <property type="nucleotide sequence ID" value="NZ_JBELQC010000001.1"/>
</dbReference>
<comment type="caution">
    <text evidence="3">The sequence shown here is derived from an EMBL/GenBank/DDBJ whole genome shotgun (WGS) entry which is preliminary data.</text>
</comment>
<evidence type="ECO:0000313" key="3">
    <source>
        <dbReference type="EMBL" id="MFL9840522.1"/>
    </source>
</evidence>
<accession>A0ABW8YKV1</accession>
<dbReference type="InterPro" id="IPR018637">
    <property type="entry name" value="DUF2059"/>
</dbReference>
<keyword evidence="4" id="KW-1185">Reference proteome</keyword>
<feature type="chain" id="PRO_5045774280" evidence="1">
    <location>
        <begin position="22"/>
        <end position="213"/>
    </location>
</feature>
<keyword evidence="1" id="KW-0732">Signal</keyword>
<reference evidence="3 4" key="1">
    <citation type="submission" date="2024-06" db="EMBL/GenBank/DDBJ databases">
        <authorList>
            <person name="Kaempfer P."/>
            <person name="Viver T."/>
        </authorList>
    </citation>
    <scope>NUCLEOTIDE SEQUENCE [LARGE SCALE GENOMIC DNA]</scope>
    <source>
        <strain evidence="3 4">ST-64</strain>
    </source>
</reference>